<evidence type="ECO:0008006" key="3">
    <source>
        <dbReference type="Google" id="ProtNLM"/>
    </source>
</evidence>
<sequence>MSSRESRPGLYVLARIIEALVSNGPMKRTRLATVCGLSYDKLERYLNWMIERNLVLIDGDGIVRLTRDDERTYEELVLWIKRYVGSLRISRI</sequence>
<proteinExistence type="predicted"/>
<reference evidence="2" key="1">
    <citation type="submission" date="2022-09" db="EMBL/GenBank/DDBJ databases">
        <title>Complete genome sequence of Vulcanisaeta souniana.</title>
        <authorList>
            <person name="Kato S."/>
            <person name="Itoh T."/>
            <person name="Ohkuma M."/>
        </authorList>
    </citation>
    <scope>NUCLEOTIDE SEQUENCE [LARGE SCALE GENOMIC DNA]</scope>
    <source>
        <strain evidence="2">JCM 11219</strain>
    </source>
</reference>
<protein>
    <recommendedName>
        <fullName evidence="3">ArnR1-like winged helix-turn-helix domain-containing protein</fullName>
    </recommendedName>
</protein>
<gene>
    <name evidence="1" type="ORF">Vsou_00090</name>
</gene>
<evidence type="ECO:0000313" key="2">
    <source>
        <dbReference type="Proteomes" id="UP001060771"/>
    </source>
</evidence>
<dbReference type="Proteomes" id="UP001060771">
    <property type="component" value="Chromosome"/>
</dbReference>
<name>A0ABN6SPF8_9CREN</name>
<dbReference type="InterPro" id="IPR036388">
    <property type="entry name" value="WH-like_DNA-bd_sf"/>
</dbReference>
<dbReference type="Gene3D" id="1.10.10.10">
    <property type="entry name" value="Winged helix-like DNA-binding domain superfamily/Winged helix DNA-binding domain"/>
    <property type="match status" value="1"/>
</dbReference>
<dbReference type="EMBL" id="AP026830">
    <property type="protein sequence ID" value="BDR90916.1"/>
    <property type="molecule type" value="Genomic_DNA"/>
</dbReference>
<dbReference type="GeneID" id="76205562"/>
<dbReference type="RefSeq" id="WP_188603411.1">
    <property type="nucleotide sequence ID" value="NZ_AP026830.1"/>
</dbReference>
<organism evidence="1 2">
    <name type="scientific">Vulcanisaeta souniana JCM 11219</name>
    <dbReference type="NCBI Taxonomy" id="1293586"/>
    <lineage>
        <taxon>Archaea</taxon>
        <taxon>Thermoproteota</taxon>
        <taxon>Thermoprotei</taxon>
        <taxon>Thermoproteales</taxon>
        <taxon>Thermoproteaceae</taxon>
        <taxon>Vulcanisaeta</taxon>
    </lineage>
</organism>
<dbReference type="SUPFAM" id="SSF46785">
    <property type="entry name" value="Winged helix' DNA-binding domain"/>
    <property type="match status" value="1"/>
</dbReference>
<dbReference type="InterPro" id="IPR036390">
    <property type="entry name" value="WH_DNA-bd_sf"/>
</dbReference>
<accession>A0ABN6SPF8</accession>
<keyword evidence="2" id="KW-1185">Reference proteome</keyword>
<evidence type="ECO:0000313" key="1">
    <source>
        <dbReference type="EMBL" id="BDR90916.1"/>
    </source>
</evidence>